<feature type="compositionally biased region" description="Low complexity" evidence="1">
    <location>
        <begin position="545"/>
        <end position="562"/>
    </location>
</feature>
<evidence type="ECO:0000256" key="1">
    <source>
        <dbReference type="SAM" id="MobiDB-lite"/>
    </source>
</evidence>
<keyword evidence="4" id="KW-1185">Reference proteome</keyword>
<keyword evidence="3" id="KW-0282">Flagellum</keyword>
<keyword evidence="3" id="KW-0969">Cilium</keyword>
<dbReference type="InterPro" id="IPR052563">
    <property type="entry name" value="FliK"/>
</dbReference>
<evidence type="ECO:0000259" key="2">
    <source>
        <dbReference type="Pfam" id="PF02120"/>
    </source>
</evidence>
<dbReference type="InterPro" id="IPR038610">
    <property type="entry name" value="FliK-like_C_sf"/>
</dbReference>
<dbReference type="Proteomes" id="UP000002943">
    <property type="component" value="Unassembled WGS sequence"/>
</dbReference>
<dbReference type="CDD" id="cd17470">
    <property type="entry name" value="T3SS_Flik_C"/>
    <property type="match status" value="1"/>
</dbReference>
<gene>
    <name evidence="3" type="ORF">VIBC2010_12831</name>
</gene>
<dbReference type="eggNOG" id="COG3144">
    <property type="taxonomic scope" value="Bacteria"/>
</dbReference>
<comment type="caution">
    <text evidence="3">The sequence shown here is derived from an EMBL/GenBank/DDBJ whole genome shotgun (WGS) entry which is preliminary data.</text>
</comment>
<feature type="region of interest" description="Disordered" evidence="1">
    <location>
        <begin position="1"/>
        <end position="33"/>
    </location>
</feature>
<organism evidence="3 4">
    <name type="scientific">Vibrio caribbeanicus ATCC BAA-2122</name>
    <dbReference type="NCBI Taxonomy" id="796620"/>
    <lineage>
        <taxon>Bacteria</taxon>
        <taxon>Pseudomonadati</taxon>
        <taxon>Pseudomonadota</taxon>
        <taxon>Gammaproteobacteria</taxon>
        <taxon>Vibrionales</taxon>
        <taxon>Vibrionaceae</taxon>
        <taxon>Vibrio</taxon>
    </lineage>
</organism>
<dbReference type="Gene3D" id="3.30.750.140">
    <property type="match status" value="1"/>
</dbReference>
<feature type="compositionally biased region" description="Polar residues" evidence="1">
    <location>
        <begin position="1"/>
        <end position="22"/>
    </location>
</feature>
<dbReference type="PANTHER" id="PTHR37533:SF2">
    <property type="entry name" value="FLAGELLAR HOOK-LENGTH CONTROL PROTEIN"/>
    <property type="match status" value="1"/>
</dbReference>
<feature type="domain" description="Flagellar hook-length control protein-like C-terminal" evidence="2">
    <location>
        <begin position="475"/>
        <end position="557"/>
    </location>
</feature>
<feature type="region of interest" description="Disordered" evidence="1">
    <location>
        <begin position="543"/>
        <end position="581"/>
    </location>
</feature>
<sequence>MNVNLSSLTESSTTPKTNLTDATESSETSESKGFFSKLSSLILGGDQNVKSEKGVDIESPDIESADNELLLQTQNLADGEESLDTLLDSDLVDIDESKQVTIDSESELKAKDSSKTNKIAEQIVADNDEILKRLDSSANVLISKDGKELPVGRENPQEIDTVIVSNKVATETTEHNDGARTKALEPSHSVADVTSVALSQETLANSETLKEIQADETVIRDELKWSEEAKQLSKRLLPESKNDENKVLVDADNVQQEETLLSDKLINPTQTNVQINTIKEGNEKQIISKSVGERTRYESFDELKETPIDADMGDDELLASIQTIENSGVKRDELVIKQESLSQHQGLKRLSPNTLNQATQHAAIAQAHVSQPLPQNLIQESLNTGQQQPMMNTNPAMLSEKALLGTGVTGRAIGNLGKLIEEKQLGSDTNISSVQQAGQGSHQVSASQVSLQRTDSVNSANIQLTRDFAGEQVAEKVQMMMSKNLKNIDIRLDPPELGRLQIRMQVTGEGTSVHFTVSNPQARDAIEHTMPRLREMLAQQGVQLGESSVQQQASGQQRGQYSDKAQGSELGQGSNATLTGDDLETDVGLELNILGKRDGISYYA</sequence>
<dbReference type="AlphaFoldDB" id="E3BPM7"/>
<accession>E3BPM7</accession>
<dbReference type="InterPro" id="IPR021136">
    <property type="entry name" value="Flagellar_hook_control-like_C"/>
</dbReference>
<dbReference type="RefSeq" id="WP_009603134.1">
    <property type="nucleotide sequence ID" value="NZ_AEIU01000110.1"/>
</dbReference>
<dbReference type="EMBL" id="AEIU01000110">
    <property type="protein sequence ID" value="EFP94945.1"/>
    <property type="molecule type" value="Genomic_DNA"/>
</dbReference>
<dbReference type="STRING" id="796620.VIBC2010_12831"/>
<proteinExistence type="predicted"/>
<name>E3BPM7_9VIBR</name>
<feature type="compositionally biased region" description="Polar residues" evidence="1">
    <location>
        <begin position="563"/>
        <end position="578"/>
    </location>
</feature>
<keyword evidence="3" id="KW-0966">Cell projection</keyword>
<reference evidence="3 4" key="1">
    <citation type="journal article" date="2012" name="Int. J. Syst. Evol. Microbiol.">
        <title>Vibrio caribbeanicus sp. nov., isolated from the marine sponge Scleritoderma cyanea.</title>
        <authorList>
            <person name="Hoffmann M."/>
            <person name="Monday S.R."/>
            <person name="Allard M.W."/>
            <person name="Strain E.A."/>
            <person name="Whittaker P."/>
            <person name="Naum M."/>
            <person name="McCarthy P.J."/>
            <person name="Lopez J.V."/>
            <person name="Fischer M."/>
            <person name="Brown E.W."/>
        </authorList>
    </citation>
    <scope>NUCLEOTIDE SEQUENCE [LARGE SCALE GENOMIC DNA]</scope>
    <source>
        <strain evidence="3 4">ATCC BAA-2122</strain>
    </source>
</reference>
<evidence type="ECO:0000313" key="3">
    <source>
        <dbReference type="EMBL" id="EFP94945.1"/>
    </source>
</evidence>
<dbReference type="Pfam" id="PF02120">
    <property type="entry name" value="Flg_hook"/>
    <property type="match status" value="1"/>
</dbReference>
<dbReference type="PANTHER" id="PTHR37533">
    <property type="entry name" value="FLAGELLAR HOOK-LENGTH CONTROL PROTEIN"/>
    <property type="match status" value="1"/>
</dbReference>
<protein>
    <submittedName>
        <fullName evidence="3">Flagellar hook-length control protein FliK</fullName>
    </submittedName>
</protein>
<evidence type="ECO:0000313" key="4">
    <source>
        <dbReference type="Proteomes" id="UP000002943"/>
    </source>
</evidence>